<evidence type="ECO:0000313" key="3">
    <source>
        <dbReference type="Proteomes" id="UP000029614"/>
    </source>
</evidence>
<dbReference type="InterPro" id="IPR029063">
    <property type="entry name" value="SAM-dependent_MTases_sf"/>
</dbReference>
<gene>
    <name evidence="2" type="ORF">HMPREF9302_10770</name>
</gene>
<dbReference type="Pfam" id="PF13847">
    <property type="entry name" value="Methyltransf_31"/>
    <property type="match status" value="1"/>
</dbReference>
<dbReference type="GO" id="GO:0032259">
    <property type="term" value="P:methylation"/>
    <property type="evidence" value="ECO:0007669"/>
    <property type="project" value="UniProtKB-KW"/>
</dbReference>
<dbReference type="SUPFAM" id="SSF53335">
    <property type="entry name" value="S-adenosyl-L-methionine-dependent methyltransferases"/>
    <property type="match status" value="1"/>
</dbReference>
<dbReference type="EMBL" id="JRNU01000117">
    <property type="protein sequence ID" value="KGF49530.1"/>
    <property type="molecule type" value="Genomic_DNA"/>
</dbReference>
<keyword evidence="3" id="KW-1185">Reference proteome</keyword>
<keyword evidence="2" id="KW-0808">Transferase</keyword>
<dbReference type="AlphaFoldDB" id="A0A096ARZ0"/>
<organism evidence="2 3">
    <name type="scientific">Prevotella amnii DNF00058</name>
    <dbReference type="NCBI Taxonomy" id="1401066"/>
    <lineage>
        <taxon>Bacteria</taxon>
        <taxon>Pseudomonadati</taxon>
        <taxon>Bacteroidota</taxon>
        <taxon>Bacteroidia</taxon>
        <taxon>Bacteroidales</taxon>
        <taxon>Prevotellaceae</taxon>
        <taxon>Prevotella</taxon>
    </lineage>
</organism>
<comment type="caution">
    <text evidence="2">The sequence shown here is derived from an EMBL/GenBank/DDBJ whole genome shotgun (WGS) entry which is preliminary data.</text>
</comment>
<dbReference type="InterPro" id="IPR025714">
    <property type="entry name" value="Methyltranfer_dom"/>
</dbReference>
<dbReference type="OrthoDB" id="323463at2"/>
<dbReference type="GO" id="GO:0008168">
    <property type="term" value="F:methyltransferase activity"/>
    <property type="evidence" value="ECO:0007669"/>
    <property type="project" value="UniProtKB-KW"/>
</dbReference>
<dbReference type="PANTHER" id="PTHR43861">
    <property type="entry name" value="TRANS-ACONITATE 2-METHYLTRANSFERASE-RELATED"/>
    <property type="match status" value="1"/>
</dbReference>
<keyword evidence="2" id="KW-0489">Methyltransferase</keyword>
<evidence type="ECO:0000259" key="1">
    <source>
        <dbReference type="Pfam" id="PF13847"/>
    </source>
</evidence>
<dbReference type="Gene3D" id="3.40.50.150">
    <property type="entry name" value="Vaccinia Virus protein VP39"/>
    <property type="match status" value="1"/>
</dbReference>
<feature type="domain" description="Methyltransferase" evidence="1">
    <location>
        <begin position="37"/>
        <end position="156"/>
    </location>
</feature>
<reference evidence="2 3" key="1">
    <citation type="submission" date="2014-07" db="EMBL/GenBank/DDBJ databases">
        <authorList>
            <person name="McCorrison J."/>
            <person name="Sanka R."/>
            <person name="Torralba M."/>
            <person name="Gillis M."/>
            <person name="Haft D.H."/>
            <person name="Methe B."/>
            <person name="Sutton G."/>
            <person name="Nelson K.E."/>
        </authorList>
    </citation>
    <scope>NUCLEOTIDE SEQUENCE [LARGE SCALE GENOMIC DNA]</scope>
    <source>
        <strain evidence="2 3">DNF00058</strain>
    </source>
</reference>
<protein>
    <submittedName>
        <fullName evidence="2">SAM-dependent methyltransferase</fullName>
    </submittedName>
</protein>
<dbReference type="CDD" id="cd02440">
    <property type="entry name" value="AdoMet_MTases"/>
    <property type="match status" value="1"/>
</dbReference>
<accession>A0A096ARZ0</accession>
<dbReference type="Proteomes" id="UP000029614">
    <property type="component" value="Unassembled WGS sequence"/>
</dbReference>
<proteinExistence type="predicted"/>
<name>A0A096ARZ0_9BACT</name>
<sequence>MQARHLDRKRYFEDSAITSAHYYLPYIKNFHPLNAYSRILEIGCGEGGNLKPFAKAGYQVFGVDMAKIRIEQARQFFSKENLECRFESSDFMKYPAPSDDDKFDVVILHDVIEHVPDKLAFVSHIRKFMNKDGILFVAFPAWQMPFGGHQQICRNNVWSKIPFFHLLPHSLYRFILRKVAKEEDATIKELLYIKQCRCPIEKFEKVIKAVDLSIQSRVLWFINPHYHQKFGLSPQKLCLPISHIPILRNFFTTSCFYLLKLK</sequence>
<dbReference type="RefSeq" id="WP_024992773.1">
    <property type="nucleotide sequence ID" value="NZ_JRNU01000117.1"/>
</dbReference>
<evidence type="ECO:0000313" key="2">
    <source>
        <dbReference type="EMBL" id="KGF49530.1"/>
    </source>
</evidence>